<name>A0A5C5V8A8_9BACT</name>
<proteinExistence type="predicted"/>
<dbReference type="AlphaFoldDB" id="A0A5C5V8A8"/>
<evidence type="ECO:0000313" key="2">
    <source>
        <dbReference type="EMBL" id="TWT34804.1"/>
    </source>
</evidence>
<evidence type="ECO:0000313" key="3">
    <source>
        <dbReference type="Proteomes" id="UP000318878"/>
    </source>
</evidence>
<gene>
    <name evidence="2" type="ORF">Enr8_22180</name>
</gene>
<protein>
    <submittedName>
        <fullName evidence="2">Uncharacterized protein</fullName>
    </submittedName>
</protein>
<accession>A0A5C5V8A8</accession>
<comment type="caution">
    <text evidence="2">The sequence shown here is derived from an EMBL/GenBank/DDBJ whole genome shotgun (WGS) entry which is preliminary data.</text>
</comment>
<evidence type="ECO:0000256" key="1">
    <source>
        <dbReference type="SAM" id="MobiDB-lite"/>
    </source>
</evidence>
<keyword evidence="3" id="KW-1185">Reference proteome</keyword>
<dbReference type="Proteomes" id="UP000318878">
    <property type="component" value="Unassembled WGS sequence"/>
</dbReference>
<reference evidence="2 3" key="1">
    <citation type="submission" date="2019-02" db="EMBL/GenBank/DDBJ databases">
        <title>Deep-cultivation of Planctomycetes and their phenomic and genomic characterization uncovers novel biology.</title>
        <authorList>
            <person name="Wiegand S."/>
            <person name="Jogler M."/>
            <person name="Boedeker C."/>
            <person name="Pinto D."/>
            <person name="Vollmers J."/>
            <person name="Rivas-Marin E."/>
            <person name="Kohn T."/>
            <person name="Peeters S.H."/>
            <person name="Heuer A."/>
            <person name="Rast P."/>
            <person name="Oberbeckmann S."/>
            <person name="Bunk B."/>
            <person name="Jeske O."/>
            <person name="Meyerdierks A."/>
            <person name="Storesund J.E."/>
            <person name="Kallscheuer N."/>
            <person name="Luecker S."/>
            <person name="Lage O.M."/>
            <person name="Pohl T."/>
            <person name="Merkel B.J."/>
            <person name="Hornburger P."/>
            <person name="Mueller R.-W."/>
            <person name="Bruemmer F."/>
            <person name="Labrenz M."/>
            <person name="Spormann A.M."/>
            <person name="Op Den Camp H."/>
            <person name="Overmann J."/>
            <person name="Amann R."/>
            <person name="Jetten M.S.M."/>
            <person name="Mascher T."/>
            <person name="Medema M.H."/>
            <person name="Devos D.P."/>
            <person name="Kaster A.-K."/>
            <person name="Ovreas L."/>
            <person name="Rohde M."/>
            <person name="Galperin M.Y."/>
            <person name="Jogler C."/>
        </authorList>
    </citation>
    <scope>NUCLEOTIDE SEQUENCE [LARGE SCALE GENOMIC DNA]</scope>
    <source>
        <strain evidence="2 3">Enr8</strain>
    </source>
</reference>
<organism evidence="2 3">
    <name type="scientific">Blastopirellula retiformator</name>
    <dbReference type="NCBI Taxonomy" id="2527970"/>
    <lineage>
        <taxon>Bacteria</taxon>
        <taxon>Pseudomonadati</taxon>
        <taxon>Planctomycetota</taxon>
        <taxon>Planctomycetia</taxon>
        <taxon>Pirellulales</taxon>
        <taxon>Pirellulaceae</taxon>
        <taxon>Blastopirellula</taxon>
    </lineage>
</organism>
<sequence length="98" mass="10820">MTFQFKDQLDAATEQRSQAYFATLSEKDQRRFAALEAQRLGHGGIGYIARLLGVSRSTIERGIREMAQLPEDPAAGRIRRPGGGRKKESTPTADLKAT</sequence>
<feature type="region of interest" description="Disordered" evidence="1">
    <location>
        <begin position="67"/>
        <end position="98"/>
    </location>
</feature>
<dbReference type="OrthoDB" id="289364at2"/>
<dbReference type="EMBL" id="SJPF01000002">
    <property type="protein sequence ID" value="TWT34804.1"/>
    <property type="molecule type" value="Genomic_DNA"/>
</dbReference>
<dbReference type="RefSeq" id="WP_146431363.1">
    <property type="nucleotide sequence ID" value="NZ_SJPF01000002.1"/>
</dbReference>